<feature type="region of interest" description="Disordered" evidence="1">
    <location>
        <begin position="40"/>
        <end position="257"/>
    </location>
</feature>
<feature type="compositionally biased region" description="Low complexity" evidence="1">
    <location>
        <begin position="158"/>
        <end position="168"/>
    </location>
</feature>
<feature type="compositionally biased region" description="Acidic residues" evidence="1">
    <location>
        <begin position="89"/>
        <end position="110"/>
    </location>
</feature>
<evidence type="ECO:0000256" key="1">
    <source>
        <dbReference type="SAM" id="MobiDB-lite"/>
    </source>
</evidence>
<proteinExistence type="predicted"/>
<protein>
    <submittedName>
        <fullName evidence="2">Uncharacterized protein</fullName>
    </submittedName>
</protein>
<dbReference type="OMA" id="NSSEWVV"/>
<dbReference type="AlphaFoldDB" id="A0A484B786"/>
<organism evidence="2 3">
    <name type="scientific">Drosophila navojoa</name>
    <name type="common">Fruit fly</name>
    <dbReference type="NCBI Taxonomy" id="7232"/>
    <lineage>
        <taxon>Eukaryota</taxon>
        <taxon>Metazoa</taxon>
        <taxon>Ecdysozoa</taxon>
        <taxon>Arthropoda</taxon>
        <taxon>Hexapoda</taxon>
        <taxon>Insecta</taxon>
        <taxon>Pterygota</taxon>
        <taxon>Neoptera</taxon>
        <taxon>Endopterygota</taxon>
        <taxon>Diptera</taxon>
        <taxon>Brachycera</taxon>
        <taxon>Muscomorpha</taxon>
        <taxon>Ephydroidea</taxon>
        <taxon>Drosophilidae</taxon>
        <taxon>Drosophila</taxon>
    </lineage>
</organism>
<evidence type="ECO:0000313" key="2">
    <source>
        <dbReference type="EMBL" id="TDG43930.1"/>
    </source>
</evidence>
<accession>A0A484B786</accession>
<evidence type="ECO:0000313" key="3">
    <source>
        <dbReference type="Proteomes" id="UP000295192"/>
    </source>
</evidence>
<feature type="compositionally biased region" description="Polar residues" evidence="1">
    <location>
        <begin position="233"/>
        <end position="257"/>
    </location>
</feature>
<reference evidence="2 3" key="1">
    <citation type="journal article" date="2019" name="J. Hered.">
        <title>An Improved Genome Assembly for Drosophila navojoa, the Basal Species in the mojavensis Cluster.</title>
        <authorList>
            <person name="Vanderlinde T."/>
            <person name="Dupim E.G."/>
            <person name="Nazario-Yepiz N.O."/>
            <person name="Carvalho A.B."/>
        </authorList>
    </citation>
    <scope>NUCLEOTIDE SEQUENCE [LARGE SCALE GENOMIC DNA]</scope>
    <source>
        <strain evidence="2">Navoj_Jal97</strain>
        <tissue evidence="2">Whole organism</tissue>
    </source>
</reference>
<feature type="compositionally biased region" description="Pro residues" evidence="1">
    <location>
        <begin position="169"/>
        <end position="181"/>
    </location>
</feature>
<comment type="caution">
    <text evidence="2">The sequence shown here is derived from an EMBL/GenBank/DDBJ whole genome shotgun (WGS) entry which is preliminary data.</text>
</comment>
<keyword evidence="3" id="KW-1185">Reference proteome</keyword>
<feature type="compositionally biased region" description="Basic residues" evidence="1">
    <location>
        <begin position="42"/>
        <end position="59"/>
    </location>
</feature>
<name>A0A484B786_DRONA</name>
<dbReference type="Proteomes" id="UP000295192">
    <property type="component" value="Unassembled WGS sequence"/>
</dbReference>
<sequence length="376" mass="40164">MENATTTTMRIEEISTETISGATTINEDIDITTIETPQGIREHHHRHHHHKHHHRHHHQETKEEKGEASTLTITDVSDELEVMATKQLEEEEEEEEEVGEEEEEVGEEAGEQQTHRQHKHKQVAPQLSLPPPLPDSSPPYLTPTEEGDQLVWLTDLDASPQQSMAPAAQPNPPVIQAPPSPSNFRCSQPPATPSPTGTVKQTARIIESQLHLSAPPTPAATTEQTVGPPDPNAPTQQPAPKTVQQQPQQIPSTPNSSGWVVQRLAVVSTQPTSAATATAAAAAATAAATAAARGASPPLTPVTPTAASPSRAAVSQMEIITVTPLRTVAPPAPPMLLVGKVSVDHNDTRSKNYRVSTDSSAAASQGIKKRCCCAIC</sequence>
<dbReference type="EMBL" id="LSRL02000124">
    <property type="protein sequence ID" value="TDG43930.1"/>
    <property type="molecule type" value="Genomic_DNA"/>
</dbReference>
<gene>
    <name evidence="2" type="ORF">AWZ03_009627</name>
</gene>
<feature type="compositionally biased region" description="Pro residues" evidence="1">
    <location>
        <begin position="128"/>
        <end position="141"/>
    </location>
</feature>